<evidence type="ECO:0000256" key="2">
    <source>
        <dbReference type="SAM" id="MobiDB-lite"/>
    </source>
</evidence>
<evidence type="ECO:0000256" key="1">
    <source>
        <dbReference type="ARBA" id="ARBA00008839"/>
    </source>
</evidence>
<feature type="compositionally biased region" description="Basic and acidic residues" evidence="2">
    <location>
        <begin position="43"/>
        <end position="53"/>
    </location>
</feature>
<keyword evidence="4" id="KW-1185">Reference proteome</keyword>
<accession>A0A0R3X6B4</accession>
<dbReference type="GO" id="GO:0023052">
    <property type="term" value="P:signaling"/>
    <property type="evidence" value="ECO:0007669"/>
    <property type="project" value="InterPro"/>
</dbReference>
<evidence type="ECO:0000313" key="5">
    <source>
        <dbReference type="WBParaSite" id="TTAC_0000904101-mRNA-1"/>
    </source>
</evidence>
<name>A0A0R3X6B4_HYDTA</name>
<organism evidence="5">
    <name type="scientific">Hydatigena taeniaeformis</name>
    <name type="common">Feline tapeworm</name>
    <name type="synonym">Taenia taeniaeformis</name>
    <dbReference type="NCBI Taxonomy" id="6205"/>
    <lineage>
        <taxon>Eukaryota</taxon>
        <taxon>Metazoa</taxon>
        <taxon>Spiralia</taxon>
        <taxon>Lophotrochozoa</taxon>
        <taxon>Platyhelminthes</taxon>
        <taxon>Cestoda</taxon>
        <taxon>Eucestoda</taxon>
        <taxon>Cyclophyllidea</taxon>
        <taxon>Taeniidae</taxon>
        <taxon>Hydatigera</taxon>
    </lineage>
</organism>
<dbReference type="InterPro" id="IPR005026">
    <property type="entry name" value="SAPAP"/>
</dbReference>
<dbReference type="PANTHER" id="PTHR12353">
    <property type="entry name" value="DISKS LARGE-ASSOCIATED PROTEIN DAP SAP90/PSD-95-ASSOCIATED PROTEIN"/>
    <property type="match status" value="1"/>
</dbReference>
<feature type="compositionally biased region" description="Polar residues" evidence="2">
    <location>
        <begin position="615"/>
        <end position="635"/>
    </location>
</feature>
<feature type="region of interest" description="Disordered" evidence="2">
    <location>
        <begin position="402"/>
        <end position="427"/>
    </location>
</feature>
<dbReference type="Pfam" id="PF03359">
    <property type="entry name" value="GKAP"/>
    <property type="match status" value="1"/>
</dbReference>
<gene>
    <name evidence="3" type="ORF">TTAC_LOCUS9026</name>
</gene>
<dbReference type="EMBL" id="UYWX01020658">
    <property type="protein sequence ID" value="VDM33733.1"/>
    <property type="molecule type" value="Genomic_DNA"/>
</dbReference>
<comment type="similarity">
    <text evidence="1">Belongs to the SAPAP family.</text>
</comment>
<dbReference type="OrthoDB" id="10036956at2759"/>
<protein>
    <submittedName>
        <fullName evidence="5">Disks large-associated protein 5</fullName>
    </submittedName>
</protein>
<evidence type="ECO:0000313" key="3">
    <source>
        <dbReference type="EMBL" id="VDM33733.1"/>
    </source>
</evidence>
<feature type="region of interest" description="Disordered" evidence="2">
    <location>
        <begin position="41"/>
        <end position="62"/>
    </location>
</feature>
<reference evidence="3 4" key="2">
    <citation type="submission" date="2018-11" db="EMBL/GenBank/DDBJ databases">
        <authorList>
            <consortium name="Pathogen Informatics"/>
        </authorList>
    </citation>
    <scope>NUCLEOTIDE SEQUENCE [LARGE SCALE GENOMIC DNA]</scope>
</reference>
<dbReference type="WBParaSite" id="TTAC_0000904101-mRNA-1">
    <property type="protein sequence ID" value="TTAC_0000904101-mRNA-1"/>
    <property type="gene ID" value="TTAC_0000904101"/>
</dbReference>
<dbReference type="PANTHER" id="PTHR12353:SF1">
    <property type="entry name" value="DISKS LARGE-ASSOCIATED PROTEIN 5"/>
    <property type="match status" value="1"/>
</dbReference>
<feature type="region of interest" description="Disordered" evidence="2">
    <location>
        <begin position="680"/>
        <end position="712"/>
    </location>
</feature>
<dbReference type="Proteomes" id="UP000274429">
    <property type="component" value="Unassembled WGS sequence"/>
</dbReference>
<dbReference type="STRING" id="6205.A0A0R3X6B4"/>
<sequence length="742" mass="81212">MSRTHASAVPRTPGGVHFRFADISADEIEFDDEIAVKSSVFRGRTDSPSRESETSFSKKHRPVSRNSSKFILRKSTDLRKIRRIDDKIEAILASPMIEVRHRPLKQSKLFTADLVDYERTPIRVPASKDLAAVSSRRMSAIVMSKFASFGHSVSFSEGNQSLTRPAAFNRRRTTGNPETPFRYSTCSKLGSPKYKNTPVSPVQKVLPHERSEIMDIDGANDYENIPPLENAGQSFQDGQAVSSPQIMESRGTSPKEPTSVSEFRVLVRLEASRLSSAKAAWEDVMSEEGESIPETAISSIRAAVGKCGLLLAKKFPFFSSLVDLTEASLRQQQDEVDVTPQQRASINDLLGMWAIISQQIADIDKSFERLRRWREVSGWAFNTPPVTPARITDSLSIKKRKGLGGSHLSRPIQPSDSDAFATTPAPKLKPKGTLKVRLLSSSNKSNSSKLHASKLVRHSNFSQFKRQLMAKKKEMEGSVDTLHVSSQKCDSLATTSKCSRSQVSVVGSQSSNIMVKMKNTPLKTPRRGRLFAQPAAPATESASPDIPLKASSSGSKLQSGRQQPKPLGLSKGIEGNVDSVLDASANTTETEDVGDSFAVPLSRPRKRIRKEHIASPQSASVINTSHPFSPSSRPATGTPRPHISRQMKVKADISLEHSPLSKDLMTKVSFGNGGTVDTYLTSRDKKSAPSPKLTLASTPNGRLSGSEGDGRELTATLNESDLVDSLYALRPTRRQRASTPLR</sequence>
<evidence type="ECO:0000313" key="4">
    <source>
        <dbReference type="Proteomes" id="UP000274429"/>
    </source>
</evidence>
<dbReference type="AlphaFoldDB" id="A0A0R3X6B4"/>
<reference evidence="5" key="1">
    <citation type="submission" date="2016-04" db="UniProtKB">
        <authorList>
            <consortium name="WormBaseParasite"/>
        </authorList>
    </citation>
    <scope>IDENTIFICATION</scope>
</reference>
<feature type="region of interest" description="Disordered" evidence="2">
    <location>
        <begin position="535"/>
        <end position="642"/>
    </location>
</feature>
<proteinExistence type="inferred from homology"/>
<feature type="compositionally biased region" description="Polar residues" evidence="2">
    <location>
        <begin position="550"/>
        <end position="562"/>
    </location>
</feature>